<evidence type="ECO:0000313" key="3">
    <source>
        <dbReference type="Proteomes" id="UP001292094"/>
    </source>
</evidence>
<dbReference type="Proteomes" id="UP001292094">
    <property type="component" value="Unassembled WGS sequence"/>
</dbReference>
<dbReference type="AlphaFoldDB" id="A0AAE1PWN7"/>
<dbReference type="PANTHER" id="PTHR11412">
    <property type="entry name" value="MACROGLOBULIN / COMPLEMENT"/>
    <property type="match status" value="1"/>
</dbReference>
<name>A0AAE1PWN7_9EUCA</name>
<dbReference type="EMBL" id="JAWZYT010001221">
    <property type="protein sequence ID" value="KAK4314457.1"/>
    <property type="molecule type" value="Genomic_DNA"/>
</dbReference>
<protein>
    <submittedName>
        <fullName evidence="2">Uncharacterized protein</fullName>
    </submittedName>
</protein>
<dbReference type="InterPro" id="IPR050473">
    <property type="entry name" value="A2M/Complement_sys"/>
</dbReference>
<comment type="caution">
    <text evidence="2">The sequence shown here is derived from an EMBL/GenBank/DDBJ whole genome shotgun (WGS) entry which is preliminary data.</text>
</comment>
<feature type="compositionally biased region" description="Polar residues" evidence="1">
    <location>
        <begin position="89"/>
        <end position="105"/>
    </location>
</feature>
<feature type="compositionally biased region" description="Basic and acidic residues" evidence="1">
    <location>
        <begin position="247"/>
        <end position="256"/>
    </location>
</feature>
<accession>A0AAE1PWN7</accession>
<gene>
    <name evidence="2" type="ORF">Pmani_014266</name>
</gene>
<dbReference type="Gene3D" id="2.60.120.1540">
    <property type="match status" value="1"/>
</dbReference>
<organism evidence="2 3">
    <name type="scientific">Petrolisthes manimaculis</name>
    <dbReference type="NCBI Taxonomy" id="1843537"/>
    <lineage>
        <taxon>Eukaryota</taxon>
        <taxon>Metazoa</taxon>
        <taxon>Ecdysozoa</taxon>
        <taxon>Arthropoda</taxon>
        <taxon>Crustacea</taxon>
        <taxon>Multicrustacea</taxon>
        <taxon>Malacostraca</taxon>
        <taxon>Eumalacostraca</taxon>
        <taxon>Eucarida</taxon>
        <taxon>Decapoda</taxon>
        <taxon>Pleocyemata</taxon>
        <taxon>Anomura</taxon>
        <taxon>Galatheoidea</taxon>
        <taxon>Porcellanidae</taxon>
        <taxon>Petrolisthes</taxon>
    </lineage>
</organism>
<proteinExistence type="predicted"/>
<evidence type="ECO:0000256" key="1">
    <source>
        <dbReference type="SAM" id="MobiDB-lite"/>
    </source>
</evidence>
<feature type="region of interest" description="Disordered" evidence="1">
    <location>
        <begin position="75"/>
        <end position="105"/>
    </location>
</feature>
<feature type="region of interest" description="Disordered" evidence="1">
    <location>
        <begin position="244"/>
        <end position="268"/>
    </location>
</feature>
<evidence type="ECO:0000313" key="2">
    <source>
        <dbReference type="EMBL" id="KAK4314457.1"/>
    </source>
</evidence>
<sequence>MSAMPEVTYVDMTNALNRIFSGGFGGHASSPTHTTGMVDGIKAEPVFVGETGVDSEGNDTMFARGYQRGRLRVRGGRRGRQPYRARGTSRPSTEQNSSTWRRQNPLGTDGQVTRCIICDSRFHWARSCPDAYENRQGDNDTGDHKEYTETACLSLFLGYTGTGGKEKESKIQRLVEEAKGCAVLDSGCSTTVCGADWYGSFIQNLSDVERDSIFVEESTSSFTFGDGVTVSSVMRVTLPCVINESGSDSRRDENDHGGAASVDDQTLPSRYTFEESEDGDVHGNATEIQVGEEKEITNWKDNKGYEEVEDVGQGALSVRWVVTEKVVDGQTVVKARLVARGFEEETGNLRKDSPTCSKEAVRLALSVAATCGSQLLDLGTIASSLDPALFSWRCGQSLEGVICVYVDDLFWAGTNGFKEQVIDRLCQIFRMGGSESKAFKYVGLNIVSYGDGSVTLDQNQYAATLTPISVSKQKATVKSCELSESERSEYRAVLGQLNWIATHTRPDIAFEVCELSGACSKATIADLLRLNKVIDRVKNDAAPLQHSFHIDNTNKLLLQSTPTLPSLPTTVSLDMVGEGCALIQAVLRYNVPEDQATEAFSLSVETGTRHDPLCLTKSIKVCAS</sequence>
<reference evidence="2" key="1">
    <citation type="submission" date="2023-11" db="EMBL/GenBank/DDBJ databases">
        <title>Genome assemblies of two species of porcelain crab, Petrolisthes cinctipes and Petrolisthes manimaculis (Anomura: Porcellanidae).</title>
        <authorList>
            <person name="Angst P."/>
        </authorList>
    </citation>
    <scope>NUCLEOTIDE SEQUENCE</scope>
    <source>
        <strain evidence="2">PB745_02</strain>
        <tissue evidence="2">Gill</tissue>
    </source>
</reference>
<keyword evidence="3" id="KW-1185">Reference proteome</keyword>
<dbReference type="PANTHER" id="PTHR11412:SF182">
    <property type="entry name" value="ALPHA-2-MACROGLOBULIN-LIKE PROTEIN 1"/>
    <property type="match status" value="1"/>
</dbReference>